<keyword evidence="7 8" id="KW-0460">Magnesium</keyword>
<dbReference type="InterPro" id="IPR003414">
    <property type="entry name" value="PP_kinase"/>
</dbReference>
<keyword evidence="2 8" id="KW-0808">Transferase</keyword>
<dbReference type="Pfam" id="PF13090">
    <property type="entry name" value="PP_kinase_C"/>
    <property type="match status" value="1"/>
</dbReference>
<dbReference type="GO" id="GO:0008976">
    <property type="term" value="F:polyphosphate kinase activity"/>
    <property type="evidence" value="ECO:0000318"/>
    <property type="project" value="GO_Central"/>
</dbReference>
<evidence type="ECO:0000259" key="11">
    <source>
        <dbReference type="Pfam" id="PF13089"/>
    </source>
</evidence>
<dbReference type="EC" id="2.7.4.1" evidence="8 9"/>
<dbReference type="Pfam" id="PF13089">
    <property type="entry name" value="PP_kinase_N"/>
    <property type="match status" value="1"/>
</dbReference>
<dbReference type="GO" id="GO:0016020">
    <property type="term" value="C:membrane"/>
    <property type="evidence" value="ECO:0000318"/>
    <property type="project" value="GO_Central"/>
</dbReference>
<feature type="binding site" evidence="8">
    <location>
        <position position="60"/>
    </location>
    <ligand>
        <name>ATP</name>
        <dbReference type="ChEBI" id="CHEBI:30616"/>
    </ligand>
</feature>
<dbReference type="EMBL" id="BA000045">
    <property type="protein sequence ID" value="BAC89442.1"/>
    <property type="molecule type" value="Genomic_DNA"/>
</dbReference>
<dbReference type="Gene3D" id="1.20.58.310">
    <property type="entry name" value="Polyphosphate kinase N-terminal domain"/>
    <property type="match status" value="1"/>
</dbReference>
<feature type="domain" description="Polyphosphate kinase N-terminal" evidence="11">
    <location>
        <begin position="23"/>
        <end position="127"/>
    </location>
</feature>
<gene>
    <name evidence="8" type="primary">ppk</name>
    <name evidence="14" type="ordered locus">gll1501</name>
</gene>
<keyword evidence="15" id="KW-1185">Reference proteome</keyword>
<dbReference type="eggNOG" id="COG0855">
    <property type="taxonomic scope" value="Bacteria"/>
</dbReference>
<dbReference type="Gene3D" id="3.30.1840.10">
    <property type="entry name" value="Polyphosphate kinase middle domain"/>
    <property type="match status" value="1"/>
</dbReference>
<dbReference type="KEGG" id="gvi:gll1501"/>
<evidence type="ECO:0000256" key="9">
    <source>
        <dbReference type="RuleBase" id="RU003800"/>
    </source>
</evidence>
<evidence type="ECO:0000256" key="6">
    <source>
        <dbReference type="ARBA" id="ARBA00022840"/>
    </source>
</evidence>
<comment type="similarity">
    <text evidence="8 9">Belongs to the polyphosphate kinase 1 (PPK1) family.</text>
</comment>
<dbReference type="InParanoid" id="Q7NKH7"/>
<dbReference type="FunFam" id="3.30.870.10:FF:000001">
    <property type="entry name" value="Polyphosphate kinase"/>
    <property type="match status" value="1"/>
</dbReference>
<feature type="binding site" evidence="8">
    <location>
        <position position="575"/>
    </location>
    <ligand>
        <name>ATP</name>
        <dbReference type="ChEBI" id="CHEBI:30616"/>
    </ligand>
</feature>
<evidence type="ECO:0000256" key="3">
    <source>
        <dbReference type="ARBA" id="ARBA00022723"/>
    </source>
</evidence>
<dbReference type="InterPro" id="IPR025200">
    <property type="entry name" value="PPK_C_dom2"/>
</dbReference>
<evidence type="ECO:0000256" key="7">
    <source>
        <dbReference type="ARBA" id="ARBA00022842"/>
    </source>
</evidence>
<keyword evidence="3 8" id="KW-0479">Metal-binding</keyword>
<dbReference type="InterPro" id="IPR024953">
    <property type="entry name" value="PP_kinase_middle"/>
</dbReference>
<dbReference type="GO" id="GO:0046872">
    <property type="term" value="F:metal ion binding"/>
    <property type="evidence" value="ECO:0007669"/>
    <property type="project" value="UniProtKB-KW"/>
</dbReference>
<evidence type="ECO:0000256" key="4">
    <source>
        <dbReference type="ARBA" id="ARBA00022741"/>
    </source>
</evidence>
<name>Q7NKH7_GLOVI</name>
<sequence length="696" mass="79094">MSETSITDSVETKIGLDDPALLINRELSWLEFNSRVLDEALDERNPLLERLKFLAIFSSNLDEFFMVRVSGLKQQVELGLTNKTPDGLGPQAQLDAIAHRLRPLLETQTMALRTQILPRLAEEGIRICDYGEIKILPRQQERLQRYFEEQVFPVLTPLAVDPGHPFPYISNLSLSLAVLVRDPVSRKELFARVKVPQGLPRLVPLGIPNQFVSLEEVIGAHLDQLFPGMEVLSRHPFRLTRNSDLEMAEEEAEDLLLTIEQSVRNRRFGEAVRLEITPQMPVHVRARLLEELELDEQDVYEINGLLDLRCLWQLAGLERPDLKHRPFSAQVPPDFRNPQLDIFQLIRQGDRLVHHPYDSFAATVERFVSAAADDPDVLTIKQTLYRTSGDSPIVRALIRAAENGKQVAVLVELKARFDEENNINWARALERAGVHVVYGLVGLKTHAKALLVVRREKGHIRRYVHLATGNYNSKTANLYTDYGLFSCRPDLGADVTDLFNYLTGYSHQTHYRKLLVAPARMRDQFVELIDREIAARSPEAPGRIIAKMNSLVDPILIRALCRASQAGVHIDLIVRGICCLRPGYAEVSENIRVISIVGRLLEHSRVFYFGNAGNSEVYIGSADWMPRNLDRRVEVMTPVEEPRLREELVAFLNLLLSDNRQSWELQTNGAYARRQALPGEIEISSQQVLIDRALSR</sequence>
<dbReference type="InterPro" id="IPR041108">
    <property type="entry name" value="PP_kinase_C_1"/>
</dbReference>
<dbReference type="Proteomes" id="UP000000557">
    <property type="component" value="Chromosome"/>
</dbReference>
<feature type="binding site" evidence="8">
    <location>
        <position position="479"/>
    </location>
    <ligand>
        <name>ATP</name>
        <dbReference type="ChEBI" id="CHEBI:30616"/>
    </ligand>
</feature>
<protein>
    <recommendedName>
        <fullName evidence="8 9">Polyphosphate kinase</fullName>
        <ecNumber evidence="8 9">2.7.4.1</ecNumber>
    </recommendedName>
    <alternativeName>
        <fullName evidence="8">ATP-polyphosphate phosphotransferase</fullName>
    </alternativeName>
    <alternativeName>
        <fullName evidence="8">Polyphosphoric acid kinase</fullName>
    </alternativeName>
</protein>
<dbReference type="GO" id="GO:0009358">
    <property type="term" value="C:polyphosphate kinase complex"/>
    <property type="evidence" value="ECO:0007669"/>
    <property type="project" value="InterPro"/>
</dbReference>
<organism evidence="14 15">
    <name type="scientific">Gloeobacter violaceus (strain ATCC 29082 / PCC 7421)</name>
    <dbReference type="NCBI Taxonomy" id="251221"/>
    <lineage>
        <taxon>Bacteria</taxon>
        <taxon>Bacillati</taxon>
        <taxon>Cyanobacteriota</taxon>
        <taxon>Cyanophyceae</taxon>
        <taxon>Gloeobacterales</taxon>
        <taxon>Gloeobacteraceae</taxon>
        <taxon>Gloeobacter</taxon>
    </lineage>
</organism>
<feature type="domain" description="Polyphosphate kinase C-terminal" evidence="12">
    <location>
        <begin position="514"/>
        <end position="686"/>
    </location>
</feature>
<dbReference type="EnsemblBacteria" id="BAC89442">
    <property type="protein sequence ID" value="BAC89442"/>
    <property type="gene ID" value="BAC89442"/>
</dbReference>
<dbReference type="CDD" id="cd09168">
    <property type="entry name" value="PLDc_PaPPK1_C2_like"/>
    <property type="match status" value="1"/>
</dbReference>
<dbReference type="GO" id="GO:0006799">
    <property type="term" value="P:polyphosphate biosynthetic process"/>
    <property type="evidence" value="ECO:0000318"/>
    <property type="project" value="GO_Central"/>
</dbReference>
<feature type="active site" description="Phosphohistidine intermediate" evidence="8">
    <location>
        <position position="446"/>
    </location>
</feature>
<dbReference type="SUPFAM" id="SSF143724">
    <property type="entry name" value="PHP14-like"/>
    <property type="match status" value="1"/>
</dbReference>
<feature type="binding site" evidence="8">
    <location>
        <position position="386"/>
    </location>
    <ligand>
        <name>Mg(2+)</name>
        <dbReference type="ChEBI" id="CHEBI:18420"/>
    </ligand>
</feature>
<dbReference type="NCBIfam" id="TIGR03705">
    <property type="entry name" value="poly_P_kin"/>
    <property type="match status" value="1"/>
</dbReference>
<comment type="PTM">
    <text evidence="8 9">An intermediate of this reaction is the autophosphorylated ppk in which a phosphate is covalently linked to a histidine residue through a N-P bond.</text>
</comment>
<dbReference type="Pfam" id="PF02503">
    <property type="entry name" value="PP_kinase"/>
    <property type="match status" value="1"/>
</dbReference>
<dbReference type="InterPro" id="IPR025198">
    <property type="entry name" value="PPK_N_dom"/>
</dbReference>
<keyword evidence="4 8" id="KW-0547">Nucleotide-binding</keyword>
<keyword evidence="5 8" id="KW-0418">Kinase</keyword>
<dbReference type="STRING" id="251221.gene:10758990"/>
<evidence type="ECO:0000313" key="14">
    <source>
        <dbReference type="EMBL" id="BAC89442.1"/>
    </source>
</evidence>
<feature type="domain" description="Polyphosphate kinase middle" evidence="10">
    <location>
        <begin position="139"/>
        <end position="314"/>
    </location>
</feature>
<accession>Q7NKH7</accession>
<dbReference type="Pfam" id="PF17941">
    <property type="entry name" value="PP_kinase_C_1"/>
    <property type="match status" value="1"/>
</dbReference>
<dbReference type="Gene3D" id="3.30.870.10">
    <property type="entry name" value="Endonuclease Chain A"/>
    <property type="match status" value="2"/>
</dbReference>
<feature type="binding site" evidence="8">
    <location>
        <position position="416"/>
    </location>
    <ligand>
        <name>Mg(2+)</name>
        <dbReference type="ChEBI" id="CHEBI:18420"/>
    </ligand>
</feature>
<feature type="binding site" evidence="8">
    <location>
        <position position="603"/>
    </location>
    <ligand>
        <name>ATP</name>
        <dbReference type="ChEBI" id="CHEBI:30616"/>
    </ligand>
</feature>
<dbReference type="HOGENOM" id="CLU_009678_5_0_3"/>
<dbReference type="PATRIC" id="fig|251221.4.peg.1535"/>
<reference evidence="14 15" key="2">
    <citation type="journal article" date="2003" name="DNA Res.">
        <title>Complete genome structure of Gloeobacter violaceus PCC 7421, a cyanobacterium that lacks thylakoids (supplement).</title>
        <authorList>
            <person name="Nakamura Y."/>
            <person name="Kaneko T."/>
            <person name="Sato S."/>
            <person name="Mimuro M."/>
            <person name="Miyashita H."/>
            <person name="Tsuchiya T."/>
            <person name="Sasamoto S."/>
            <person name="Watanabe A."/>
            <person name="Kawashima K."/>
            <person name="Kishida Y."/>
            <person name="Kiyokawa C."/>
            <person name="Kohara M."/>
            <person name="Matsumoto M."/>
            <person name="Matsuno A."/>
            <person name="Nakazaki N."/>
            <person name="Shimpo S."/>
            <person name="Takeuchi C."/>
            <person name="Yamada M."/>
            <person name="Tabata S."/>
        </authorList>
    </citation>
    <scope>NUCLEOTIDE SEQUENCE [LARGE SCALE GENOMIC DNA]</scope>
    <source>
        <strain evidence="15">ATCC 29082 / PCC 7421</strain>
    </source>
</reference>
<dbReference type="FunCoup" id="Q7NKH7">
    <property type="interactions" value="55"/>
</dbReference>
<evidence type="ECO:0000256" key="5">
    <source>
        <dbReference type="ARBA" id="ARBA00022777"/>
    </source>
</evidence>
<dbReference type="AlphaFoldDB" id="Q7NKH7"/>
<evidence type="ECO:0000313" key="15">
    <source>
        <dbReference type="Proteomes" id="UP000000557"/>
    </source>
</evidence>
<comment type="function">
    <text evidence="8 9">Catalyzes the reversible transfer of the terminal phosphate of ATP to form a long-chain polyphosphate (polyP).</text>
</comment>
<dbReference type="RefSeq" id="WP_011141500.1">
    <property type="nucleotide sequence ID" value="NC_005125.1"/>
</dbReference>
<evidence type="ECO:0000256" key="1">
    <source>
        <dbReference type="ARBA" id="ARBA00022553"/>
    </source>
</evidence>
<comment type="cofactor">
    <cofactor evidence="8">
        <name>Mg(2+)</name>
        <dbReference type="ChEBI" id="CHEBI:18420"/>
    </cofactor>
</comment>
<dbReference type="CDD" id="cd09165">
    <property type="entry name" value="PLDc_PaPPK1_C1_like"/>
    <property type="match status" value="1"/>
</dbReference>
<keyword evidence="1 8" id="KW-0597">Phosphoprotein</keyword>
<dbReference type="NCBIfam" id="NF003917">
    <property type="entry name" value="PRK05443.1-1"/>
    <property type="match status" value="1"/>
</dbReference>
<evidence type="ECO:0000259" key="13">
    <source>
        <dbReference type="Pfam" id="PF17941"/>
    </source>
</evidence>
<evidence type="ECO:0000259" key="12">
    <source>
        <dbReference type="Pfam" id="PF13090"/>
    </source>
</evidence>
<dbReference type="PhylomeDB" id="Q7NKH7"/>
<reference evidence="14 15" key="1">
    <citation type="journal article" date="2003" name="DNA Res.">
        <title>Complete genome structure of Gloeobacter violaceus PCC 7421, a cyanobacterium that lacks thylakoids.</title>
        <authorList>
            <person name="Nakamura Y."/>
            <person name="Kaneko T."/>
            <person name="Sato S."/>
            <person name="Mimuro M."/>
            <person name="Miyashita H."/>
            <person name="Tsuchiya T."/>
            <person name="Sasamoto S."/>
            <person name="Watanabe A."/>
            <person name="Kawashima K."/>
            <person name="Kishida Y."/>
            <person name="Kiyokawa C."/>
            <person name="Kohara M."/>
            <person name="Matsumoto M."/>
            <person name="Matsuno A."/>
            <person name="Nakazaki N."/>
            <person name="Shimpo S."/>
            <person name="Takeuchi C."/>
            <person name="Yamada M."/>
            <person name="Tabata S."/>
        </authorList>
    </citation>
    <scope>NUCLEOTIDE SEQUENCE [LARGE SCALE GENOMIC DNA]</scope>
    <source>
        <strain evidence="15">ATCC 29082 / PCC 7421</strain>
    </source>
</reference>
<dbReference type="OrthoDB" id="9761456at2"/>
<dbReference type="SUPFAM" id="SSF140356">
    <property type="entry name" value="PPK N-terminal domain-like"/>
    <property type="match status" value="1"/>
</dbReference>
<dbReference type="GO" id="GO:0005524">
    <property type="term" value="F:ATP binding"/>
    <property type="evidence" value="ECO:0007669"/>
    <property type="project" value="UniProtKB-KW"/>
</dbReference>
<proteinExistence type="inferred from homology"/>
<evidence type="ECO:0000256" key="2">
    <source>
        <dbReference type="ARBA" id="ARBA00022679"/>
    </source>
</evidence>
<dbReference type="HAMAP" id="MF_00347">
    <property type="entry name" value="Polyphosphate_kinase"/>
    <property type="match status" value="1"/>
</dbReference>
<dbReference type="InterPro" id="IPR036832">
    <property type="entry name" value="PPK_N_dom_sf"/>
</dbReference>
<dbReference type="NCBIfam" id="NF003921">
    <property type="entry name" value="PRK05443.2-2"/>
    <property type="match status" value="1"/>
</dbReference>
<comment type="catalytic activity">
    <reaction evidence="8 9">
        <text>[phosphate](n) + ATP = [phosphate](n+1) + ADP</text>
        <dbReference type="Rhea" id="RHEA:19573"/>
        <dbReference type="Rhea" id="RHEA-COMP:9859"/>
        <dbReference type="Rhea" id="RHEA-COMP:14280"/>
        <dbReference type="ChEBI" id="CHEBI:16838"/>
        <dbReference type="ChEBI" id="CHEBI:30616"/>
        <dbReference type="ChEBI" id="CHEBI:456216"/>
        <dbReference type="EC" id="2.7.4.1"/>
    </reaction>
</comment>
<evidence type="ECO:0000259" key="10">
    <source>
        <dbReference type="Pfam" id="PF02503"/>
    </source>
</evidence>
<dbReference type="InterPro" id="IPR036830">
    <property type="entry name" value="PP_kinase_middle_dom_sf"/>
</dbReference>
<dbReference type="PIRSF" id="PIRSF015589">
    <property type="entry name" value="PP_kinase"/>
    <property type="match status" value="1"/>
</dbReference>
<feature type="domain" description="Polyphosphate kinase C-terminal" evidence="13">
    <location>
        <begin position="341"/>
        <end position="507"/>
    </location>
</feature>
<dbReference type="NCBIfam" id="NF003918">
    <property type="entry name" value="PRK05443.1-2"/>
    <property type="match status" value="1"/>
</dbReference>
<evidence type="ECO:0000256" key="8">
    <source>
        <dbReference type="HAMAP-Rule" id="MF_00347"/>
    </source>
</evidence>
<dbReference type="PANTHER" id="PTHR30218">
    <property type="entry name" value="POLYPHOSPHATE KINASE"/>
    <property type="match status" value="1"/>
</dbReference>
<keyword evidence="6 8" id="KW-0067">ATP-binding</keyword>
<dbReference type="PANTHER" id="PTHR30218:SF0">
    <property type="entry name" value="POLYPHOSPHATE KINASE"/>
    <property type="match status" value="1"/>
</dbReference>
<dbReference type="SUPFAM" id="SSF56024">
    <property type="entry name" value="Phospholipase D/nuclease"/>
    <property type="match status" value="2"/>
</dbReference>